<protein>
    <recommendedName>
        <fullName evidence="8">WD40 repeat-like protein</fullName>
    </recommendedName>
</protein>
<accession>A0AAN7YPV7</accession>
<dbReference type="PANTHER" id="PTHR11227">
    <property type="entry name" value="WD-REPEAT PROTEIN INTERACTING WITH PHOSPHOINOSIDES WIPI -RELATED"/>
    <property type="match status" value="1"/>
</dbReference>
<evidence type="ECO:0000256" key="5">
    <source>
        <dbReference type="SAM" id="MobiDB-lite"/>
    </source>
</evidence>
<dbReference type="Pfam" id="PF21032">
    <property type="entry name" value="PROPPIN"/>
    <property type="match status" value="1"/>
</dbReference>
<evidence type="ECO:0008006" key="8">
    <source>
        <dbReference type="Google" id="ProtNLM"/>
    </source>
</evidence>
<dbReference type="SUPFAM" id="SSF50978">
    <property type="entry name" value="WD40 repeat-like"/>
    <property type="match status" value="1"/>
</dbReference>
<comment type="caution">
    <text evidence="6">The sequence shown here is derived from an EMBL/GenBank/DDBJ whole genome shotgun (WGS) entry which is preliminary data.</text>
</comment>
<evidence type="ECO:0000256" key="1">
    <source>
        <dbReference type="ARBA" id="ARBA00004148"/>
    </source>
</evidence>
<evidence type="ECO:0000256" key="3">
    <source>
        <dbReference type="ARBA" id="ARBA00022737"/>
    </source>
</evidence>
<keyword evidence="3" id="KW-0677">Repeat</keyword>
<feature type="compositionally biased region" description="Low complexity" evidence="5">
    <location>
        <begin position="317"/>
        <end position="333"/>
    </location>
</feature>
<evidence type="ECO:0000313" key="7">
    <source>
        <dbReference type="Proteomes" id="UP001310890"/>
    </source>
</evidence>
<dbReference type="SMART" id="SM00320">
    <property type="entry name" value="WD40"/>
    <property type="match status" value="2"/>
</dbReference>
<dbReference type="Proteomes" id="UP001310890">
    <property type="component" value="Unassembled WGS sequence"/>
</dbReference>
<evidence type="ECO:0000313" key="6">
    <source>
        <dbReference type="EMBL" id="KAK5109885.1"/>
    </source>
</evidence>
<organism evidence="6 7">
    <name type="scientific">Meristemomyces frigidus</name>
    <dbReference type="NCBI Taxonomy" id="1508187"/>
    <lineage>
        <taxon>Eukaryota</taxon>
        <taxon>Fungi</taxon>
        <taxon>Dikarya</taxon>
        <taxon>Ascomycota</taxon>
        <taxon>Pezizomycotina</taxon>
        <taxon>Dothideomycetes</taxon>
        <taxon>Dothideomycetidae</taxon>
        <taxon>Mycosphaerellales</taxon>
        <taxon>Teratosphaeriaceae</taxon>
        <taxon>Meristemomyces</taxon>
    </lineage>
</organism>
<evidence type="ECO:0000256" key="4">
    <source>
        <dbReference type="ARBA" id="ARBA00025740"/>
    </source>
</evidence>
<dbReference type="InterPro" id="IPR001680">
    <property type="entry name" value="WD40_rpt"/>
</dbReference>
<evidence type="ECO:0000256" key="2">
    <source>
        <dbReference type="ARBA" id="ARBA00022574"/>
    </source>
</evidence>
<comment type="subcellular location">
    <subcellularLocation>
        <location evidence="1">Vacuole membrane</location>
        <topology evidence="1">Peripheral membrane protein</topology>
    </subcellularLocation>
</comment>
<dbReference type="InterPro" id="IPR015943">
    <property type="entry name" value="WD40/YVTN_repeat-like_dom_sf"/>
</dbReference>
<dbReference type="GO" id="GO:0005774">
    <property type="term" value="C:vacuolar membrane"/>
    <property type="evidence" value="ECO:0007669"/>
    <property type="project" value="UniProtKB-SubCell"/>
</dbReference>
<feature type="region of interest" description="Disordered" evidence="5">
    <location>
        <begin position="293"/>
        <end position="340"/>
    </location>
</feature>
<sequence>MNARQPIQPSDQPPVLAVAFSTNSHRFIAGLTTGIRSFRTDNCLTTNQPELPRSGGVAVVAQHDDRYMAYVAGGRTPAGKTTEVIFWDAERDCEVQRYDFHEEVLGLRLNETWMVVILRERTIVFRYQELPPAKLPMTSPDEADAAEEIVTKGPNIVHALYPTASNDHALASLRTNTLVLPATTPGQVQLIPLEGGSKRVVRAHDSSIRALTLSSDGTALATASEQGTLFRIYSTSTLSQLHEVRRGTDKADIFDLALSPKNKWLAATSDKGTLHLFDLRPAAVLDEEGQVIGYSRPSSSSHRKSNSYATPHHHRLSAGNPPSSNSSGPNSAPTATGTAATNQGSVQEYYSLRPVPPSASSPPARVGISAIAALKASPFAPKVFKDIRSVASAAFFMGEETEAWQGGVVPRTTKAVKVRVSAPALPGTPSGRPPRGTLAFDGAFADGNEDEGARVYVIGGGLEARWEVFDVVQTEGQFGLGWALVKRGFRRFLERQFVD</sequence>
<gene>
    <name evidence="6" type="ORF">LTR62_006492</name>
</gene>
<comment type="similarity">
    <text evidence="4">Belongs to the WD repeat PROPPIN family.</text>
</comment>
<dbReference type="Gene3D" id="2.130.10.10">
    <property type="entry name" value="YVTN repeat-like/Quinoprotein amine dehydrogenase"/>
    <property type="match status" value="1"/>
</dbReference>
<dbReference type="InterPro" id="IPR036322">
    <property type="entry name" value="WD40_repeat_dom_sf"/>
</dbReference>
<proteinExistence type="inferred from homology"/>
<dbReference type="EMBL" id="JAVRRL010000057">
    <property type="protein sequence ID" value="KAK5109885.1"/>
    <property type="molecule type" value="Genomic_DNA"/>
</dbReference>
<feature type="compositionally biased region" description="Basic residues" evidence="5">
    <location>
        <begin position="301"/>
        <end position="316"/>
    </location>
</feature>
<reference evidence="6" key="1">
    <citation type="submission" date="2023-08" db="EMBL/GenBank/DDBJ databases">
        <title>Black Yeasts Isolated from many extreme environments.</title>
        <authorList>
            <person name="Coleine C."/>
            <person name="Stajich J.E."/>
            <person name="Selbmann L."/>
        </authorList>
    </citation>
    <scope>NUCLEOTIDE SEQUENCE</scope>
    <source>
        <strain evidence="6">CCFEE 5401</strain>
    </source>
</reference>
<name>A0AAN7YPV7_9PEZI</name>
<dbReference type="InterPro" id="IPR048720">
    <property type="entry name" value="PROPPIN"/>
</dbReference>
<keyword evidence="2" id="KW-0853">WD repeat</keyword>
<dbReference type="AlphaFoldDB" id="A0AAN7YPV7"/>